<dbReference type="OrthoDB" id="4349954at2759"/>
<keyword evidence="4" id="KW-0805">Transcription regulation</keyword>
<feature type="region of interest" description="Disordered" evidence="9">
    <location>
        <begin position="132"/>
        <end position="164"/>
    </location>
</feature>
<evidence type="ECO:0000256" key="2">
    <source>
        <dbReference type="ARBA" id="ARBA00010386"/>
    </source>
</evidence>
<keyword evidence="6" id="KW-0508">mRNA splicing</keyword>
<comment type="subcellular location">
    <subcellularLocation>
        <location evidence="1">Nucleus</location>
    </subcellularLocation>
</comment>
<evidence type="ECO:0000256" key="8">
    <source>
        <dbReference type="SAM" id="Coils"/>
    </source>
</evidence>
<dbReference type="GO" id="GO:0006397">
    <property type="term" value="P:mRNA processing"/>
    <property type="evidence" value="ECO:0007669"/>
    <property type="project" value="UniProtKB-KW"/>
</dbReference>
<feature type="region of interest" description="Disordered" evidence="9">
    <location>
        <begin position="86"/>
        <end position="118"/>
    </location>
</feature>
<reference evidence="11" key="2">
    <citation type="submission" date="2014-03" db="EMBL/GenBank/DDBJ databases">
        <title>The whipworm genome and dual-species transcriptomics of an intimate host-pathogen interaction.</title>
        <authorList>
            <person name="Foth B.J."/>
            <person name="Tsai I.J."/>
            <person name="Reid A.J."/>
            <person name="Bancroft A.J."/>
            <person name="Nichol S."/>
            <person name="Tracey A."/>
            <person name="Holroyd N."/>
            <person name="Cotton J.A."/>
            <person name="Stanley E.J."/>
            <person name="Zarowiecki M."/>
            <person name="Liu J.Z."/>
            <person name="Huckvale T."/>
            <person name="Cooper P.J."/>
            <person name="Grencis R.K."/>
            <person name="Berriman M."/>
        </authorList>
    </citation>
    <scope>NUCLEOTIDE SEQUENCE [LARGE SCALE GENOMIC DNA]</scope>
</reference>
<keyword evidence="3" id="KW-0507">mRNA processing</keyword>
<dbReference type="Proteomes" id="UP000030665">
    <property type="component" value="Unassembled WGS sequence"/>
</dbReference>
<dbReference type="AlphaFoldDB" id="A0A077Z3B8"/>
<evidence type="ECO:0000256" key="7">
    <source>
        <dbReference type="ARBA" id="ARBA00023242"/>
    </source>
</evidence>
<proteinExistence type="inferred from homology"/>
<organism evidence="11 12">
    <name type="scientific">Trichuris trichiura</name>
    <name type="common">Whipworm</name>
    <name type="synonym">Trichocephalus trichiurus</name>
    <dbReference type="NCBI Taxonomy" id="36087"/>
    <lineage>
        <taxon>Eukaryota</taxon>
        <taxon>Metazoa</taxon>
        <taxon>Ecdysozoa</taxon>
        <taxon>Nematoda</taxon>
        <taxon>Enoplea</taxon>
        <taxon>Dorylaimia</taxon>
        <taxon>Trichinellida</taxon>
        <taxon>Trichuridae</taxon>
        <taxon>Trichuris</taxon>
    </lineage>
</organism>
<feature type="coiled-coil region" evidence="8">
    <location>
        <begin position="370"/>
        <end position="415"/>
    </location>
</feature>
<name>A0A077Z3B8_TRITR</name>
<evidence type="ECO:0000256" key="3">
    <source>
        <dbReference type="ARBA" id="ARBA00022664"/>
    </source>
</evidence>
<feature type="domain" description="Pinin/SDK/MemA protein" evidence="10">
    <location>
        <begin position="341"/>
        <end position="463"/>
    </location>
</feature>
<dbReference type="PANTHER" id="PTHR12707">
    <property type="entry name" value="PINN"/>
    <property type="match status" value="1"/>
</dbReference>
<feature type="compositionally biased region" description="Polar residues" evidence="9">
    <location>
        <begin position="292"/>
        <end position="308"/>
    </location>
</feature>
<keyword evidence="12" id="KW-1185">Reference proteome</keyword>
<dbReference type="InterPro" id="IPR039853">
    <property type="entry name" value="Pinin"/>
</dbReference>
<feature type="compositionally biased region" description="Basic and acidic residues" evidence="9">
    <location>
        <begin position="154"/>
        <end position="164"/>
    </location>
</feature>
<evidence type="ECO:0000256" key="1">
    <source>
        <dbReference type="ARBA" id="ARBA00004123"/>
    </source>
</evidence>
<dbReference type="PANTHER" id="PTHR12707:SF0">
    <property type="entry name" value="PININ"/>
    <property type="match status" value="1"/>
</dbReference>
<protein>
    <submittedName>
        <fullName evidence="11">Pinin:SDK:memA: protein region</fullName>
    </submittedName>
</protein>
<dbReference type="InterPro" id="IPR006786">
    <property type="entry name" value="Pinin_SDK_MemA"/>
</dbReference>
<evidence type="ECO:0000256" key="4">
    <source>
        <dbReference type="ARBA" id="ARBA00023015"/>
    </source>
</evidence>
<evidence type="ECO:0000259" key="10">
    <source>
        <dbReference type="Pfam" id="PF04696"/>
    </source>
</evidence>
<evidence type="ECO:0000313" key="12">
    <source>
        <dbReference type="Proteomes" id="UP000030665"/>
    </source>
</evidence>
<dbReference type="Pfam" id="PF04696">
    <property type="entry name" value="Pinin_SDK_memA"/>
    <property type="match status" value="1"/>
</dbReference>
<evidence type="ECO:0000313" key="11">
    <source>
        <dbReference type="EMBL" id="CDW54133.1"/>
    </source>
</evidence>
<reference evidence="11" key="1">
    <citation type="submission" date="2014-01" db="EMBL/GenBank/DDBJ databases">
        <authorList>
            <person name="Aslett M."/>
        </authorList>
    </citation>
    <scope>NUCLEOTIDE SEQUENCE</scope>
</reference>
<comment type="similarity">
    <text evidence="2">Belongs to the pinin family.</text>
</comment>
<sequence>MATELATVVSDYDAKLNEAWEHMHALEDDFKKLTGRPFGRHVVHAYLRLVFTRCLCRPRGRGGLATRGRGPLNSFHRRPVLPPVEEAHYGPMEQPSNDWAENRRNRHPMSTRAGFRPRSSWNTRREEYVEYPPPLGKRRLEETERPYGPAPPSPEDRHYQRESSWKEVPEANMEWREEWSRDRPTVTGPRPRRMDYEEPMRRGFMSSRNELRVYFRQVAFQTFVFSRERPVGYYGRGEIKYGQRRFNRPFGEETKRPIRRRDSPPRRIVNQGDDKTEQEEPSVKIQRRSKISPITFSDVSPPRDNSSLGAVRSHASPQHRRERQAAAKAAAVRSKAPKSANERNRRFFGMMMNTLRTFDSEGPEGFEIQAKKIKEVGARLEAEREEERKKVAEEKQKIIEQRRQQRLEIRRLQRKRGIVMVHEAEICHMKRLQSFIVTVTQPQICYLPAKHTIRTMELHKKSQRVLEESIAKVREDMNAQLREIDAMDNVEVGEAEAEEEVHSPENENYFMDEEAQNVFEQIEVSEQFKTEITVEGDAELLDEGANYKDNVLTSALTEESIMTETHDYESDAYSDSEMETTIQNRTIIESDRTEMATFENNEIEMVGDAEMDREKKNA</sequence>
<dbReference type="GO" id="GO:0008380">
    <property type="term" value="P:RNA splicing"/>
    <property type="evidence" value="ECO:0007669"/>
    <property type="project" value="UniProtKB-KW"/>
</dbReference>
<dbReference type="GO" id="GO:0071013">
    <property type="term" value="C:catalytic step 2 spliceosome"/>
    <property type="evidence" value="ECO:0007669"/>
    <property type="project" value="TreeGrafter"/>
</dbReference>
<feature type="compositionally biased region" description="Basic and acidic residues" evidence="9">
    <location>
        <begin position="250"/>
        <end position="265"/>
    </location>
</feature>
<keyword evidence="7" id="KW-0539">Nucleus</keyword>
<feature type="region of interest" description="Disordered" evidence="9">
    <location>
        <begin position="245"/>
        <end position="340"/>
    </location>
</feature>
<keyword evidence="5" id="KW-0804">Transcription</keyword>
<evidence type="ECO:0000256" key="5">
    <source>
        <dbReference type="ARBA" id="ARBA00023163"/>
    </source>
</evidence>
<keyword evidence="8" id="KW-0175">Coiled coil</keyword>
<feature type="compositionally biased region" description="Low complexity" evidence="9">
    <location>
        <begin position="326"/>
        <end position="339"/>
    </location>
</feature>
<accession>A0A077Z3B8</accession>
<evidence type="ECO:0000256" key="9">
    <source>
        <dbReference type="SAM" id="MobiDB-lite"/>
    </source>
</evidence>
<dbReference type="EMBL" id="HG805881">
    <property type="protein sequence ID" value="CDW54133.1"/>
    <property type="molecule type" value="Genomic_DNA"/>
</dbReference>
<dbReference type="STRING" id="36087.A0A077Z3B8"/>
<gene>
    <name evidence="11" type="ORF">TTRE_0000240201</name>
</gene>
<evidence type="ECO:0000256" key="6">
    <source>
        <dbReference type="ARBA" id="ARBA00023187"/>
    </source>
</evidence>